<dbReference type="Proteomes" id="UP001151760">
    <property type="component" value="Unassembled WGS sequence"/>
</dbReference>
<sequence>MELQQMQQEVRKLHSKCMERFKILMSHLSFGDTQLNYGFTLAFKRYFGEVHETFCQKMFQNVNELQWKLEKYNLHECDPKNCLSFKNSTGTDPQTFKERLHEYLDGLDKTQESLVIKGATLEVNLVTEGVALEESLVTKDAEKILVDTVASDIEYADIRPSFDSDIVYENNENNSDIVFDIPNMDPDRGKEEHDYVDYEQQRAFFASLINNLKCDVKKYTKGLGFENKNDVENPSLLNKVKELAPSLYNINEMEKDLHSDHKIIYEQELKCKVEKCLKVKQRISPLSYHGFVYGETQFEEPPKVPLKRRNVNLKKHLEQTQNLKEHLEQAQLRNYDPKL</sequence>
<reference evidence="1" key="2">
    <citation type="submission" date="2022-01" db="EMBL/GenBank/DDBJ databases">
        <authorList>
            <person name="Yamashiro T."/>
            <person name="Shiraishi A."/>
            <person name="Satake H."/>
            <person name="Nakayama K."/>
        </authorList>
    </citation>
    <scope>NUCLEOTIDE SEQUENCE</scope>
</reference>
<comment type="caution">
    <text evidence="1">The sequence shown here is derived from an EMBL/GenBank/DDBJ whole genome shotgun (WGS) entry which is preliminary data.</text>
</comment>
<evidence type="ECO:0000313" key="2">
    <source>
        <dbReference type="Proteomes" id="UP001151760"/>
    </source>
</evidence>
<proteinExistence type="predicted"/>
<protein>
    <submittedName>
        <fullName evidence="1">Uncharacterized protein</fullName>
    </submittedName>
</protein>
<evidence type="ECO:0000313" key="1">
    <source>
        <dbReference type="EMBL" id="GJS92340.1"/>
    </source>
</evidence>
<gene>
    <name evidence="1" type="ORF">Tco_0774976</name>
</gene>
<keyword evidence="2" id="KW-1185">Reference proteome</keyword>
<organism evidence="1 2">
    <name type="scientific">Tanacetum coccineum</name>
    <dbReference type="NCBI Taxonomy" id="301880"/>
    <lineage>
        <taxon>Eukaryota</taxon>
        <taxon>Viridiplantae</taxon>
        <taxon>Streptophyta</taxon>
        <taxon>Embryophyta</taxon>
        <taxon>Tracheophyta</taxon>
        <taxon>Spermatophyta</taxon>
        <taxon>Magnoliopsida</taxon>
        <taxon>eudicotyledons</taxon>
        <taxon>Gunneridae</taxon>
        <taxon>Pentapetalae</taxon>
        <taxon>asterids</taxon>
        <taxon>campanulids</taxon>
        <taxon>Asterales</taxon>
        <taxon>Asteraceae</taxon>
        <taxon>Asteroideae</taxon>
        <taxon>Anthemideae</taxon>
        <taxon>Anthemidinae</taxon>
        <taxon>Tanacetum</taxon>
    </lineage>
</organism>
<reference evidence="1" key="1">
    <citation type="journal article" date="2022" name="Int. J. Mol. Sci.">
        <title>Draft Genome of Tanacetum Coccineum: Genomic Comparison of Closely Related Tanacetum-Family Plants.</title>
        <authorList>
            <person name="Yamashiro T."/>
            <person name="Shiraishi A."/>
            <person name="Nakayama K."/>
            <person name="Satake H."/>
        </authorList>
    </citation>
    <scope>NUCLEOTIDE SEQUENCE</scope>
</reference>
<name>A0ABQ4ZQ01_9ASTR</name>
<accession>A0ABQ4ZQ01</accession>
<dbReference type="EMBL" id="BQNB010011575">
    <property type="protein sequence ID" value="GJS92340.1"/>
    <property type="molecule type" value="Genomic_DNA"/>
</dbReference>